<gene>
    <name evidence="4" type="ORF">OBRU01_02553</name>
</gene>
<feature type="compositionally biased region" description="Basic and acidic residues" evidence="2">
    <location>
        <begin position="285"/>
        <end position="302"/>
    </location>
</feature>
<comment type="caution">
    <text evidence="4">The sequence shown here is derived from an EMBL/GenBank/DDBJ whole genome shotgun (WGS) entry which is preliminary data.</text>
</comment>
<dbReference type="GO" id="GO:0008270">
    <property type="term" value="F:zinc ion binding"/>
    <property type="evidence" value="ECO:0007669"/>
    <property type="project" value="UniProtKB-KW"/>
</dbReference>
<dbReference type="Gene3D" id="2.40.70.10">
    <property type="entry name" value="Acid Proteases"/>
    <property type="match status" value="1"/>
</dbReference>
<keyword evidence="1" id="KW-0863">Zinc-finger</keyword>
<reference evidence="4 5" key="1">
    <citation type="journal article" date="2015" name="Genome Biol. Evol.">
        <title>The genome of winter moth (Operophtera brumata) provides a genomic perspective on sexual dimorphism and phenology.</title>
        <authorList>
            <person name="Derks M.F."/>
            <person name="Smit S."/>
            <person name="Salis L."/>
            <person name="Schijlen E."/>
            <person name="Bossers A."/>
            <person name="Mateman C."/>
            <person name="Pijl A.S."/>
            <person name="de Ridder D."/>
            <person name="Groenen M.A."/>
            <person name="Visser M.E."/>
            <person name="Megens H.J."/>
        </authorList>
    </citation>
    <scope>NUCLEOTIDE SEQUENCE [LARGE SCALE GENOMIC DNA]</scope>
    <source>
        <strain evidence="4">WM2013NL</strain>
        <tissue evidence="4">Head and thorax</tissue>
    </source>
</reference>
<dbReference type="AlphaFoldDB" id="A0A0L7LFF9"/>
<protein>
    <recommendedName>
        <fullName evidence="3">CCHC-type domain-containing protein</fullName>
    </recommendedName>
</protein>
<feature type="compositionally biased region" description="Low complexity" evidence="2">
    <location>
        <begin position="142"/>
        <end position="151"/>
    </location>
</feature>
<name>A0A0L7LFF9_OPEBR</name>
<dbReference type="PANTHER" id="PTHR46888">
    <property type="entry name" value="ZINC KNUCKLE DOMAINCONTAINING PROTEIN-RELATED"/>
    <property type="match status" value="1"/>
</dbReference>
<feature type="compositionally biased region" description="Basic residues" evidence="2">
    <location>
        <begin position="207"/>
        <end position="220"/>
    </location>
</feature>
<feature type="compositionally biased region" description="Basic and acidic residues" evidence="2">
    <location>
        <begin position="118"/>
        <end position="134"/>
    </location>
</feature>
<dbReference type="SUPFAM" id="SSF57756">
    <property type="entry name" value="Retrovirus zinc finger-like domains"/>
    <property type="match status" value="1"/>
</dbReference>
<evidence type="ECO:0000313" key="5">
    <source>
        <dbReference type="Proteomes" id="UP000037510"/>
    </source>
</evidence>
<evidence type="ECO:0000256" key="1">
    <source>
        <dbReference type="PROSITE-ProRule" id="PRU00047"/>
    </source>
</evidence>
<feature type="region of interest" description="Disordered" evidence="2">
    <location>
        <begin position="1"/>
        <end position="93"/>
    </location>
</feature>
<dbReference type="InterPro" id="IPR001878">
    <property type="entry name" value="Znf_CCHC"/>
</dbReference>
<keyword evidence="1" id="KW-0862">Zinc</keyword>
<dbReference type="SUPFAM" id="SSF50630">
    <property type="entry name" value="Acid proteases"/>
    <property type="match status" value="1"/>
</dbReference>
<proteinExistence type="predicted"/>
<feature type="region of interest" description="Disordered" evidence="2">
    <location>
        <begin position="116"/>
        <end position="319"/>
    </location>
</feature>
<dbReference type="Pfam" id="PF00098">
    <property type="entry name" value="zf-CCHC"/>
    <property type="match status" value="1"/>
</dbReference>
<dbReference type="CDD" id="cd00303">
    <property type="entry name" value="retropepsin_like"/>
    <property type="match status" value="1"/>
</dbReference>
<feature type="domain" description="CCHC-type" evidence="3">
    <location>
        <begin position="551"/>
        <end position="566"/>
    </location>
</feature>
<dbReference type="PROSITE" id="PS50158">
    <property type="entry name" value="ZF_CCHC"/>
    <property type="match status" value="1"/>
</dbReference>
<dbReference type="SMART" id="SM00343">
    <property type="entry name" value="ZnF_C2HC"/>
    <property type="match status" value="2"/>
</dbReference>
<feature type="compositionally biased region" description="Basic residues" evidence="2">
    <location>
        <begin position="152"/>
        <end position="167"/>
    </location>
</feature>
<feature type="compositionally biased region" description="Basic residues" evidence="2">
    <location>
        <begin position="274"/>
        <end position="284"/>
    </location>
</feature>
<dbReference type="GO" id="GO:0003676">
    <property type="term" value="F:nucleic acid binding"/>
    <property type="evidence" value="ECO:0007669"/>
    <property type="project" value="InterPro"/>
</dbReference>
<dbReference type="InterPro" id="IPR021109">
    <property type="entry name" value="Peptidase_aspartic_dom_sf"/>
</dbReference>
<dbReference type="PANTHER" id="PTHR46888:SF1">
    <property type="entry name" value="RIBONUCLEASE H"/>
    <property type="match status" value="1"/>
</dbReference>
<accession>A0A0L7LFF9</accession>
<dbReference type="Proteomes" id="UP000037510">
    <property type="component" value="Unassembled WGS sequence"/>
</dbReference>
<dbReference type="InterPro" id="IPR036875">
    <property type="entry name" value="Znf_CCHC_sf"/>
</dbReference>
<organism evidence="4 5">
    <name type="scientific">Operophtera brumata</name>
    <name type="common">Winter moth</name>
    <name type="synonym">Phalaena brumata</name>
    <dbReference type="NCBI Taxonomy" id="104452"/>
    <lineage>
        <taxon>Eukaryota</taxon>
        <taxon>Metazoa</taxon>
        <taxon>Ecdysozoa</taxon>
        <taxon>Arthropoda</taxon>
        <taxon>Hexapoda</taxon>
        <taxon>Insecta</taxon>
        <taxon>Pterygota</taxon>
        <taxon>Neoptera</taxon>
        <taxon>Endopterygota</taxon>
        <taxon>Lepidoptera</taxon>
        <taxon>Glossata</taxon>
        <taxon>Ditrysia</taxon>
        <taxon>Geometroidea</taxon>
        <taxon>Geometridae</taxon>
        <taxon>Larentiinae</taxon>
        <taxon>Operophtera</taxon>
    </lineage>
</organism>
<evidence type="ECO:0000256" key="2">
    <source>
        <dbReference type="SAM" id="MobiDB-lite"/>
    </source>
</evidence>
<feature type="compositionally biased region" description="Basic and acidic residues" evidence="2">
    <location>
        <begin position="168"/>
        <end position="190"/>
    </location>
</feature>
<sequence>MEGTPVPRQPCGDTDDGDNGATVAGPVHAGDEAFPGTSERALCGGNTYPPSELPVPNLGDQVDDHCSNQLESVPCYEEDDNRRNVTPPCHEEGDAPCYEEVDLSCYEEDNAPWYEEGGEQRRNNESHRGREIHVRRNHRRASSSSSEGSYTQRRRLRVRRRRTRSKSRTLEPRSKPFERVSRGRDRSVEHYRRHRTDYYCNQSPVRSTKRRSRSITRLHTRNSDRNNPVNANEEGFYMRRPKTYDRPRRNSSEEPEFTQRAHNRLRSRLLSPLRNKHVRRHTLARKGDRYSERHSDSDDGSKFSRKRRRTRFPRDCLRKRTRPNEYVQDDRDKIDSNIDSTMDKFLNILKQVKGTSTSKLSMTNVVPEFDPMNKDQTILTWLTKVEECAEIYGWDQKETIHFALPKLSGIAKSWYTGLDTVLYSWGEWKKKLIETFPYRDDYAELLTVMLAKKVRFGESLERYFYEKINLLNRCSIKGRKAVDCILNGIEDRAVRVGAQAVQFREPEDVLKYLKTVKVTNERRDKMRTERKPFSAAGTSNRRSFPPKKIICYNCNEQDHIAPKCPKPRTNCSICNAIGHLSDYCAIIKTNKNRNKTNTTKTETKEVSELLTTRQSNEKYVFNITVNGMELVCHVDLGSQCTLIRRSEAMRLNLNIDTRALPLMRGIGGHHVQPLGRCQADFVVQGIKENIEIFVVEDYVLKYPVLLGHSFTEKPNITITKTPSEVIFEKTDSHKLHLRNQNDVTLLPHELCVVTIESDTNYTGPIYVSGSMRGAENQEYFLFPGEYMVTNGTGRVVILNMSGQNITLQKGKLVTRAILVIPSLRVDMVSFDHNHPDDRIRYGSQMTEPQKSQLNNLLSNPSEILFGFKLKGRTENILSEVIDESIGKIEHNDLNDIRSEVGQRIREQQLKDKRAFDAKRKVGQSFEVGDLVSVKREVPSDGKSKKLAMKYQGPYRVIKALPNERYLVEDTPLTRKMGNRRYENVIAIDKLKPWLSFNRDFDSNSESDNSDMNE</sequence>
<evidence type="ECO:0000259" key="3">
    <source>
        <dbReference type="PROSITE" id="PS50158"/>
    </source>
</evidence>
<evidence type="ECO:0000313" key="4">
    <source>
        <dbReference type="EMBL" id="KOB74119.1"/>
    </source>
</evidence>
<keyword evidence="5" id="KW-1185">Reference proteome</keyword>
<keyword evidence="1" id="KW-0479">Metal-binding</keyword>
<dbReference type="EMBL" id="JTDY01001348">
    <property type="protein sequence ID" value="KOB74119.1"/>
    <property type="molecule type" value="Genomic_DNA"/>
</dbReference>
<feature type="compositionally biased region" description="Basic and acidic residues" evidence="2">
    <location>
        <begin position="242"/>
        <end position="252"/>
    </location>
</feature>
<dbReference type="Gene3D" id="4.10.60.10">
    <property type="entry name" value="Zinc finger, CCHC-type"/>
    <property type="match status" value="1"/>
</dbReference>